<evidence type="ECO:0000313" key="4">
    <source>
        <dbReference type="EMBL" id="STX42779.1"/>
    </source>
</evidence>
<evidence type="ECO:0000256" key="1">
    <source>
        <dbReference type="SAM" id="Coils"/>
    </source>
</evidence>
<dbReference type="RefSeq" id="WP_058499943.1">
    <property type="nucleotide sequence ID" value="NZ_CAAAHW010000002.1"/>
</dbReference>
<dbReference type="GO" id="GO:0004674">
    <property type="term" value="F:protein serine/threonine kinase activity"/>
    <property type="evidence" value="ECO:0007669"/>
    <property type="project" value="TreeGrafter"/>
</dbReference>
<gene>
    <name evidence="3" type="ORF">Lgra_2847</name>
    <name evidence="4" type="ORF">NCTC12388_00804</name>
</gene>
<dbReference type="InterPro" id="IPR018247">
    <property type="entry name" value="EF_Hand_1_Ca_BS"/>
</dbReference>
<reference evidence="4 6" key="2">
    <citation type="submission" date="2018-06" db="EMBL/GenBank/DDBJ databases">
        <authorList>
            <consortium name="Pathogen Informatics"/>
            <person name="Doyle S."/>
        </authorList>
    </citation>
    <scope>NUCLEOTIDE SEQUENCE [LARGE SCALE GENOMIC DNA]</scope>
    <source>
        <strain evidence="4 6">NCTC12388</strain>
    </source>
</reference>
<dbReference type="PROSITE" id="PS00108">
    <property type="entry name" value="PROTEIN_KINASE_ST"/>
    <property type="match status" value="1"/>
</dbReference>
<dbReference type="Gene3D" id="3.90.1140.10">
    <property type="entry name" value="Cyclic phosphodiesterase"/>
    <property type="match status" value="1"/>
</dbReference>
<keyword evidence="5" id="KW-1185">Reference proteome</keyword>
<keyword evidence="4" id="KW-0808">Transferase</keyword>
<keyword evidence="4" id="KW-0418">Kinase</keyword>
<dbReference type="PANTHER" id="PTHR44167:SF24">
    <property type="entry name" value="SERINE_THREONINE-PROTEIN KINASE CHK2"/>
    <property type="match status" value="1"/>
</dbReference>
<accession>A0A378J5P3</accession>
<dbReference type="PROSITE" id="PS50011">
    <property type="entry name" value="PROTEIN_KINASE_DOM"/>
    <property type="match status" value="1"/>
</dbReference>
<protein>
    <submittedName>
        <fullName evidence="3 4">Protein kinase domain</fullName>
    </submittedName>
</protein>
<evidence type="ECO:0000313" key="6">
    <source>
        <dbReference type="Proteomes" id="UP000254476"/>
    </source>
</evidence>
<dbReference type="PROSITE" id="PS00018">
    <property type="entry name" value="EF_HAND_1"/>
    <property type="match status" value="1"/>
</dbReference>
<dbReference type="STRING" id="45066.Lgra_2847"/>
<dbReference type="Pfam" id="PF00069">
    <property type="entry name" value="Pkinase"/>
    <property type="match status" value="1"/>
</dbReference>
<evidence type="ECO:0000259" key="2">
    <source>
        <dbReference type="PROSITE" id="PS50011"/>
    </source>
</evidence>
<dbReference type="OrthoDB" id="5652860at2"/>
<evidence type="ECO:0000313" key="3">
    <source>
        <dbReference type="EMBL" id="KTD06070.1"/>
    </source>
</evidence>
<dbReference type="GO" id="GO:0005737">
    <property type="term" value="C:cytoplasm"/>
    <property type="evidence" value="ECO:0007669"/>
    <property type="project" value="TreeGrafter"/>
</dbReference>
<dbReference type="Gene3D" id="1.10.510.10">
    <property type="entry name" value="Transferase(Phosphotransferase) domain 1"/>
    <property type="match status" value="1"/>
</dbReference>
<evidence type="ECO:0000313" key="5">
    <source>
        <dbReference type="Proteomes" id="UP000054691"/>
    </source>
</evidence>
<organism evidence="4 6">
    <name type="scientific">Legionella gratiana</name>
    <dbReference type="NCBI Taxonomy" id="45066"/>
    <lineage>
        <taxon>Bacteria</taxon>
        <taxon>Pseudomonadati</taxon>
        <taxon>Pseudomonadota</taxon>
        <taxon>Gammaproteobacteria</taxon>
        <taxon>Legionellales</taxon>
        <taxon>Legionellaceae</taxon>
        <taxon>Legionella</taxon>
    </lineage>
</organism>
<keyword evidence="1" id="KW-0175">Coiled coil</keyword>
<feature type="domain" description="Protein kinase" evidence="2">
    <location>
        <begin position="1191"/>
        <end position="1510"/>
    </location>
</feature>
<name>A0A378J5P3_9GAMM</name>
<proteinExistence type="predicted"/>
<feature type="coiled-coil region" evidence="1">
    <location>
        <begin position="332"/>
        <end position="359"/>
    </location>
</feature>
<dbReference type="SMART" id="SM00220">
    <property type="entry name" value="S_TKc"/>
    <property type="match status" value="1"/>
</dbReference>
<dbReference type="SUPFAM" id="SSF56112">
    <property type="entry name" value="Protein kinase-like (PK-like)"/>
    <property type="match status" value="1"/>
</dbReference>
<dbReference type="GO" id="GO:0005524">
    <property type="term" value="F:ATP binding"/>
    <property type="evidence" value="ECO:0007669"/>
    <property type="project" value="InterPro"/>
</dbReference>
<dbReference type="EMBL" id="UGOB01000001">
    <property type="protein sequence ID" value="STX42779.1"/>
    <property type="molecule type" value="Genomic_DNA"/>
</dbReference>
<reference evidence="3 5" key="1">
    <citation type="submission" date="2015-11" db="EMBL/GenBank/DDBJ databases">
        <title>Genomic analysis of 38 Legionella species identifies large and diverse effector repertoires.</title>
        <authorList>
            <person name="Burstein D."/>
            <person name="Amaro F."/>
            <person name="Zusman T."/>
            <person name="Lifshitz Z."/>
            <person name="Cohen O."/>
            <person name="Gilbert J.A."/>
            <person name="Pupko T."/>
            <person name="Shuman H.A."/>
            <person name="Segal G."/>
        </authorList>
    </citation>
    <scope>NUCLEOTIDE SEQUENCE [LARGE SCALE GENOMIC DNA]</scope>
    <source>
        <strain evidence="3 5">Lyon 8420412</strain>
    </source>
</reference>
<dbReference type="InterPro" id="IPR011009">
    <property type="entry name" value="Kinase-like_dom_sf"/>
</dbReference>
<dbReference type="Proteomes" id="UP000254476">
    <property type="component" value="Unassembled WGS sequence"/>
</dbReference>
<dbReference type="Proteomes" id="UP000054691">
    <property type="component" value="Unassembled WGS sequence"/>
</dbReference>
<sequence length="1741" mass="198017">MITVMNLRKISQSYDNKFKNEGFSLFHEQKLMDVFNNVFQDGDETREITPLEFEQFFNKGIYSRILMPEQDVNYRNACDLINSCFGAPSLGEDDSILIEIRNLASAGRLSATLLSLASINPNPLDFLKACQLSFIDDEVIAALSGSNNPIESAEALRDGKNKGFVGTIEQQTLIVQHNAPKKLINALLSFQKEFNETLHIRQDTIDALIKHDNPEKICAALVQLSQKSIGLSDQLESELFKLEDPESFVEYLDAAYKLHLVYSFNIIQKDLFTHPQPKEFLEALNLLNRKGVSLDDNEYSFLAKAKKPVVASEALISLKELLLSNEIRLNILSKSNEEAIELISQLSELKKNNIQLSDKYITKIIESKNFKDITNSLIHLKKNNSDLLLNFSNIEMIINHPRPKVVVDTIKGLITLNNTITQNDLDYISKDIFNDWRSDKTPTFNINRLPTEFEATKLKSKSVQDAVKQRVASKYHESTRLMEQSVADLSLEYVRGTRDVEPPFSKNKTETTEVSIDKKAGPLLQYANIYSQRYLDLLKAYVHIDAVKGIPMIPVDAGQLKLHGFTSKDILKMQGACKIFTSEISPNIKSILKEGNNSEAFVSIIKLLTENQSLFITKGQKLADFPKETLEDYVTRVLILEKIEEILPHKEIDAINYLKEVLKGHSTLKWKDALALSKPDLEKEIGCALTDKQYSELIALKNVSFSLTPEQHKRMVDEFTKYDSIPNDEKWYLHQTHFLMHDFGHLSYDVIAEQLEIVGNLNPSKLEETSKKVGEDERLLMEIRHRIAGDSTKQQNSPGTLGSNPLAYLNVLEKGEPDNPEAEFRNKMFFVYMCNHFANAVVKDDEMVKDINNWLKENGKDWSLDMSFIATMRNRGAWYIPEIFRYGANAGLNSQYRKSKSDADVEKYYKEHPNISLEQAMSGTSDINAFHRRPLSSREYFNQVGELRYQKNDPRNERQLNFGTGAAIFDLARTSNTFSESTNEYLDTVDELGIPVCAGISGTLDQSTAMAGLVGLGVSEDMSQRQYELETIRMAYLAFMVPGGDHTVHEIMQSGTTYGLPYVAGPGYENYIFPRDGVYVKSELQALQQKRGSNLPEYYLSEDYVNTVVQEVENEMLASQKDVNLFIERLNAAKANSLNPELAKKLSDKDYQEILNFFSNENNKELQDSLLLLKPGDSIRFSKESTQLPRTINIVRSSNGEYKLIAETKRKLQDNTKDLDMPVARGAIKTGKPSWRLDVQEEYFGLTMSVGNDHPHLKEYIEEIKKESELSRSLGENSTAICATETGQIYEKNGRTKITVYSPKAIGTLDSVLESLSDNREAKEQLIDDLLKGVKAMHDAGMVHQDLKPQNLLVYKDINGKYSLKIADFGEAKKHGNKSEYAAGPKLYQSPEMAYYYTNPYETDKANKEYGETYYAKKIGILGRVVIDSKEGQNTYPVDEKKREQFKSPDKSNDMWAVGLLIHYIQYNCLPQNMHDLNQAKKDPLLKGLLDIDRENRIDIDKALILNNDLKDRIYEKREPGQRYYIGINLPTTSDGRGQLGDDITSYLKELPSVTPRDRSQWHMTIGWLENIGSEDTPISNDNYQKILKEIAPIINKYNALEFKISQLENWKGHSSVHVQLQETTNQLELLRQEIQEKIREVAPDVEFKFASPHIVVGSTNEYITQDKLPTIDDRKTYQVSKIDMIYHDDKQGKNVISDSFSTLPTQKSTYSGTFFKKPHEEVGKELGHDFSIKPGSGNTK</sequence>
<dbReference type="InterPro" id="IPR008271">
    <property type="entry name" value="Ser/Thr_kinase_AS"/>
</dbReference>
<dbReference type="InterPro" id="IPR000719">
    <property type="entry name" value="Prot_kinase_dom"/>
</dbReference>
<dbReference type="EMBL" id="LNYE01000029">
    <property type="protein sequence ID" value="KTD06070.1"/>
    <property type="molecule type" value="Genomic_DNA"/>
</dbReference>
<dbReference type="PANTHER" id="PTHR44167">
    <property type="entry name" value="OVARIAN-SPECIFIC SERINE/THREONINE-PROTEIN KINASE LOK-RELATED"/>
    <property type="match status" value="1"/>
</dbReference>